<evidence type="ECO:0000313" key="3">
    <source>
        <dbReference type="Proteomes" id="UP000623681"/>
    </source>
</evidence>
<organism evidence="2 3">
    <name type="scientific">Clostridium paridis</name>
    <dbReference type="NCBI Taxonomy" id="2803863"/>
    <lineage>
        <taxon>Bacteria</taxon>
        <taxon>Bacillati</taxon>
        <taxon>Bacillota</taxon>
        <taxon>Clostridia</taxon>
        <taxon>Eubacteriales</taxon>
        <taxon>Clostridiaceae</taxon>
        <taxon>Clostridium</taxon>
    </lineage>
</organism>
<evidence type="ECO:0000313" key="2">
    <source>
        <dbReference type="EMBL" id="MBL4933765.1"/>
    </source>
</evidence>
<keyword evidence="1" id="KW-0732">Signal</keyword>
<dbReference type="AlphaFoldDB" id="A0A937K6H3"/>
<gene>
    <name evidence="2" type="ORF">JK634_18440</name>
</gene>
<name>A0A937K6H3_9CLOT</name>
<keyword evidence="3" id="KW-1185">Reference proteome</keyword>
<feature type="chain" id="PRO_5038082040" description="DUF5082 domain-containing protein" evidence="1">
    <location>
        <begin position="27"/>
        <end position="193"/>
    </location>
</feature>
<comment type="caution">
    <text evidence="2">The sequence shown here is derived from an EMBL/GenBank/DDBJ whole genome shotgun (WGS) entry which is preliminary data.</text>
</comment>
<accession>A0A937K6H3</accession>
<dbReference type="Proteomes" id="UP000623681">
    <property type="component" value="Unassembled WGS sequence"/>
</dbReference>
<evidence type="ECO:0000256" key="1">
    <source>
        <dbReference type="SAM" id="SignalP"/>
    </source>
</evidence>
<dbReference type="EMBL" id="JAESWA010000027">
    <property type="protein sequence ID" value="MBL4933765.1"/>
    <property type="molecule type" value="Genomic_DNA"/>
</dbReference>
<evidence type="ECO:0008006" key="4">
    <source>
        <dbReference type="Google" id="ProtNLM"/>
    </source>
</evidence>
<dbReference type="RefSeq" id="WP_202769206.1">
    <property type="nucleotide sequence ID" value="NZ_JAESWA010000027.1"/>
</dbReference>
<reference evidence="2" key="1">
    <citation type="submission" date="2021-01" db="EMBL/GenBank/DDBJ databases">
        <title>Genome public.</title>
        <authorList>
            <person name="Liu C."/>
            <person name="Sun Q."/>
        </authorList>
    </citation>
    <scope>NUCLEOTIDE SEQUENCE</scope>
    <source>
        <strain evidence="2">YIM B02565</strain>
    </source>
</reference>
<protein>
    <recommendedName>
        <fullName evidence="4">DUF5082 domain-containing protein</fullName>
    </recommendedName>
</protein>
<feature type="signal peptide" evidence="1">
    <location>
        <begin position="1"/>
        <end position="26"/>
    </location>
</feature>
<proteinExistence type="predicted"/>
<sequence>MKNLKLKVLASMVAITCLVPAISASAAETSTSATKQFGSGLIKQQQNIETKSEWQQYKPAATQKKDTIKQNHATNQALRNDIKGKRTTAKNLIKDIKQSGKKLTSDDLSKIDAQLQTINSDVSSLAATKDSTKTAFTTVKTDVKNKNFQDALTQLDNVINIQNTRTDGLKKLSADMDTLINILQSATANSTTM</sequence>